<dbReference type="AlphaFoldDB" id="R0IC20"/>
<dbReference type="GO" id="GO:0043386">
    <property type="term" value="P:mycotoxin biosynthetic process"/>
    <property type="evidence" value="ECO:0007669"/>
    <property type="project" value="InterPro"/>
</dbReference>
<dbReference type="GeneID" id="19401819"/>
<evidence type="ECO:0000256" key="1">
    <source>
        <dbReference type="ARBA" id="ARBA00004685"/>
    </source>
</evidence>
<dbReference type="EMBL" id="KB908844">
    <property type="protein sequence ID" value="EOA82945.1"/>
    <property type="molecule type" value="Genomic_DNA"/>
</dbReference>
<comment type="pathway">
    <text evidence="1">Mycotoxin biosynthesis.</text>
</comment>
<keyword evidence="2" id="KW-0560">Oxidoreductase</keyword>
<feature type="compositionally biased region" description="Basic and acidic residues" evidence="4">
    <location>
        <begin position="13"/>
        <end position="36"/>
    </location>
</feature>
<dbReference type="HOGENOM" id="CLU_042941_4_0_1"/>
<evidence type="ECO:0000256" key="2">
    <source>
        <dbReference type="ARBA" id="ARBA00023002"/>
    </source>
</evidence>
<protein>
    <submittedName>
        <fullName evidence="5">Uncharacterized protein</fullName>
    </submittedName>
</protein>
<name>R0IC20_EXST2</name>
<evidence type="ECO:0000313" key="5">
    <source>
        <dbReference type="EMBL" id="EOA82945.1"/>
    </source>
</evidence>
<organism evidence="5 6">
    <name type="scientific">Exserohilum turcicum (strain 28A)</name>
    <name type="common">Northern leaf blight fungus</name>
    <name type="synonym">Setosphaeria turcica</name>
    <dbReference type="NCBI Taxonomy" id="671987"/>
    <lineage>
        <taxon>Eukaryota</taxon>
        <taxon>Fungi</taxon>
        <taxon>Dikarya</taxon>
        <taxon>Ascomycota</taxon>
        <taxon>Pezizomycotina</taxon>
        <taxon>Dothideomycetes</taxon>
        <taxon>Pleosporomycetidae</taxon>
        <taxon>Pleosporales</taxon>
        <taxon>Pleosporineae</taxon>
        <taxon>Pleosporaceae</taxon>
        <taxon>Exserohilum</taxon>
    </lineage>
</organism>
<evidence type="ECO:0000256" key="4">
    <source>
        <dbReference type="SAM" id="MobiDB-lite"/>
    </source>
</evidence>
<feature type="region of interest" description="Disordered" evidence="4">
    <location>
        <begin position="1"/>
        <end position="36"/>
    </location>
</feature>
<dbReference type="GO" id="GO:0016491">
    <property type="term" value="F:oxidoreductase activity"/>
    <property type="evidence" value="ECO:0007669"/>
    <property type="project" value="UniProtKB-KW"/>
</dbReference>
<sequence length="276" mass="31718">MEFATKDHSKRGQRYDALHNADDDSGSHTEVEDHWDTENAIQPRRRRKTFWRRVKGCRWMIDTTLLLVIVGLLAEKRWQHHTKSHEYQIAGDITGFAPTFRQQIVTFKPDSAFAPEDPTQFWSNETQHAWLSIVPEGLGYVEVKKPSEYSNLPHPIHDYTNQTVFTTSVTHQLHCLYTVLEAYNSMKIAIASPASANPVKMPWHINHCFEYLRQAIMCAGDVALEGAATSFPGNEHGEDRGGSDGWDAKHVCKDYGEIYKYLEKETINHMKWISSE</sequence>
<dbReference type="eggNOG" id="ENOG502SNCH">
    <property type="taxonomic scope" value="Eukaryota"/>
</dbReference>
<dbReference type="InterPro" id="IPR021765">
    <property type="entry name" value="UstYa-like"/>
</dbReference>
<evidence type="ECO:0000313" key="6">
    <source>
        <dbReference type="Proteomes" id="UP000016935"/>
    </source>
</evidence>
<dbReference type="Proteomes" id="UP000016935">
    <property type="component" value="Unassembled WGS sequence"/>
</dbReference>
<dbReference type="PANTHER" id="PTHR33365">
    <property type="entry name" value="YALI0B05434P"/>
    <property type="match status" value="1"/>
</dbReference>
<dbReference type="RefSeq" id="XP_008029927.1">
    <property type="nucleotide sequence ID" value="XM_008031736.1"/>
</dbReference>
<reference evidence="5 6" key="2">
    <citation type="journal article" date="2013" name="PLoS Genet.">
        <title>Comparative genome structure, secondary metabolite, and effector coding capacity across Cochliobolus pathogens.</title>
        <authorList>
            <person name="Condon B.J."/>
            <person name="Leng Y."/>
            <person name="Wu D."/>
            <person name="Bushley K.E."/>
            <person name="Ohm R.A."/>
            <person name="Otillar R."/>
            <person name="Martin J."/>
            <person name="Schackwitz W."/>
            <person name="Grimwood J."/>
            <person name="MohdZainudin N."/>
            <person name="Xue C."/>
            <person name="Wang R."/>
            <person name="Manning V.A."/>
            <person name="Dhillon B."/>
            <person name="Tu Z.J."/>
            <person name="Steffenson B.J."/>
            <person name="Salamov A."/>
            <person name="Sun H."/>
            <person name="Lowry S."/>
            <person name="LaButti K."/>
            <person name="Han J."/>
            <person name="Copeland A."/>
            <person name="Lindquist E."/>
            <person name="Barry K."/>
            <person name="Schmutz J."/>
            <person name="Baker S.E."/>
            <person name="Ciuffetti L.M."/>
            <person name="Grigoriev I.V."/>
            <person name="Zhong S."/>
            <person name="Turgeon B.G."/>
        </authorList>
    </citation>
    <scope>NUCLEOTIDE SEQUENCE [LARGE SCALE GENOMIC DNA]</scope>
    <source>
        <strain evidence="6">28A</strain>
    </source>
</reference>
<keyword evidence="6" id="KW-1185">Reference proteome</keyword>
<dbReference type="OrthoDB" id="3687641at2759"/>
<gene>
    <name evidence="5" type="ORF">SETTUDRAFT_181069</name>
</gene>
<reference evidence="5 6" key="1">
    <citation type="journal article" date="2012" name="PLoS Pathog.">
        <title>Diverse lifestyles and strategies of plant pathogenesis encoded in the genomes of eighteen Dothideomycetes fungi.</title>
        <authorList>
            <person name="Ohm R.A."/>
            <person name="Feau N."/>
            <person name="Henrissat B."/>
            <person name="Schoch C.L."/>
            <person name="Horwitz B.A."/>
            <person name="Barry K.W."/>
            <person name="Condon B.J."/>
            <person name="Copeland A.C."/>
            <person name="Dhillon B."/>
            <person name="Glaser F."/>
            <person name="Hesse C.N."/>
            <person name="Kosti I."/>
            <person name="LaButti K."/>
            <person name="Lindquist E.A."/>
            <person name="Lucas S."/>
            <person name="Salamov A.A."/>
            <person name="Bradshaw R.E."/>
            <person name="Ciuffetti L."/>
            <person name="Hamelin R.C."/>
            <person name="Kema G.H.J."/>
            <person name="Lawrence C."/>
            <person name="Scott J.A."/>
            <person name="Spatafora J.W."/>
            <person name="Turgeon B.G."/>
            <person name="de Wit P.J.G.M."/>
            <person name="Zhong S."/>
            <person name="Goodwin S.B."/>
            <person name="Grigoriev I.V."/>
        </authorList>
    </citation>
    <scope>NUCLEOTIDE SEQUENCE [LARGE SCALE GENOMIC DNA]</scope>
    <source>
        <strain evidence="6">28A</strain>
    </source>
</reference>
<evidence type="ECO:0000256" key="3">
    <source>
        <dbReference type="ARBA" id="ARBA00035112"/>
    </source>
</evidence>
<dbReference type="PANTHER" id="PTHR33365:SF11">
    <property type="entry name" value="TAT PATHWAY SIGNAL SEQUENCE"/>
    <property type="match status" value="1"/>
</dbReference>
<comment type="similarity">
    <text evidence="3">Belongs to the ustYa family.</text>
</comment>
<proteinExistence type="inferred from homology"/>
<accession>R0IC20</accession>
<dbReference type="STRING" id="671987.R0IC20"/>
<dbReference type="Pfam" id="PF11807">
    <property type="entry name" value="UstYa"/>
    <property type="match status" value="1"/>
</dbReference>